<keyword evidence="7 9" id="KW-0472">Membrane</keyword>
<accession>A0A1N6SEW8</accession>
<organism evidence="11 12">
    <name type="scientific">Marinobacterium stanieri</name>
    <dbReference type="NCBI Taxonomy" id="49186"/>
    <lineage>
        <taxon>Bacteria</taxon>
        <taxon>Pseudomonadati</taxon>
        <taxon>Pseudomonadota</taxon>
        <taxon>Gammaproteobacteria</taxon>
        <taxon>Oceanospirillales</taxon>
        <taxon>Oceanospirillaceae</taxon>
        <taxon>Marinobacterium</taxon>
    </lineage>
</organism>
<feature type="transmembrane region" description="Helical" evidence="9">
    <location>
        <begin position="138"/>
        <end position="158"/>
    </location>
</feature>
<dbReference type="PANTHER" id="PTHR35011">
    <property type="entry name" value="2,3-DIKETO-L-GULONATE TRAP TRANSPORTER SMALL PERMEASE PROTEIN YIAM"/>
    <property type="match status" value="1"/>
</dbReference>
<evidence type="ECO:0000256" key="5">
    <source>
        <dbReference type="ARBA" id="ARBA00022692"/>
    </source>
</evidence>
<evidence type="ECO:0000256" key="7">
    <source>
        <dbReference type="ARBA" id="ARBA00023136"/>
    </source>
</evidence>
<evidence type="ECO:0000313" key="12">
    <source>
        <dbReference type="Proteomes" id="UP000186895"/>
    </source>
</evidence>
<evidence type="ECO:0000256" key="1">
    <source>
        <dbReference type="ARBA" id="ARBA00004429"/>
    </source>
</evidence>
<dbReference type="InterPro" id="IPR007387">
    <property type="entry name" value="TRAP_DctQ"/>
</dbReference>
<keyword evidence="2 9" id="KW-0813">Transport</keyword>
<proteinExistence type="inferred from homology"/>
<dbReference type="Proteomes" id="UP000186895">
    <property type="component" value="Unassembled WGS sequence"/>
</dbReference>
<dbReference type="EMBL" id="FTMN01000004">
    <property type="protein sequence ID" value="SIQ39600.1"/>
    <property type="molecule type" value="Genomic_DNA"/>
</dbReference>
<evidence type="ECO:0000256" key="3">
    <source>
        <dbReference type="ARBA" id="ARBA00022475"/>
    </source>
</evidence>
<feature type="domain" description="Tripartite ATP-independent periplasmic transporters DctQ component" evidence="10">
    <location>
        <begin position="34"/>
        <end position="161"/>
    </location>
</feature>
<evidence type="ECO:0000313" key="11">
    <source>
        <dbReference type="EMBL" id="SIQ39600.1"/>
    </source>
</evidence>
<dbReference type="RefSeq" id="WP_076462813.1">
    <property type="nucleotide sequence ID" value="NZ_FTMN01000004.1"/>
</dbReference>
<dbReference type="eggNOG" id="COG3090">
    <property type="taxonomic scope" value="Bacteria"/>
</dbReference>
<comment type="subcellular location">
    <subcellularLocation>
        <location evidence="1 9">Cell inner membrane</location>
        <topology evidence="1 9">Multi-pass membrane protein</topology>
    </subcellularLocation>
</comment>
<dbReference type="Pfam" id="PF04290">
    <property type="entry name" value="DctQ"/>
    <property type="match status" value="1"/>
</dbReference>
<reference evidence="11 12" key="1">
    <citation type="submission" date="2017-01" db="EMBL/GenBank/DDBJ databases">
        <authorList>
            <person name="Mah S.A."/>
            <person name="Swanson W.J."/>
            <person name="Moy G.W."/>
            <person name="Vacquier V.D."/>
        </authorList>
    </citation>
    <scope>NUCLEOTIDE SEQUENCE [LARGE SCALE GENOMIC DNA]</scope>
    <source>
        <strain evidence="11 12">DSM 7027</strain>
    </source>
</reference>
<evidence type="ECO:0000256" key="6">
    <source>
        <dbReference type="ARBA" id="ARBA00022989"/>
    </source>
</evidence>
<feature type="transmembrane region" description="Helical" evidence="9">
    <location>
        <begin position="97"/>
        <end position="118"/>
    </location>
</feature>
<dbReference type="STRING" id="49186.SAMN05421647_104225"/>
<feature type="transmembrane region" description="Helical" evidence="9">
    <location>
        <begin position="62"/>
        <end position="85"/>
    </location>
</feature>
<keyword evidence="6 9" id="KW-1133">Transmembrane helix</keyword>
<feature type="transmembrane region" description="Helical" evidence="9">
    <location>
        <begin position="21"/>
        <end position="42"/>
    </location>
</feature>
<sequence length="173" mass="19040">MNSTRTEKQGWLGRGESLLKTVLSASAALVMFLMMALTLVDVMGRYLFSAPVTGAFEVTELMLAAVIFLGLPLITAEGGHIAVDILDPALGRRARAVQYWVIGFINVLAFGIFAWVLWEHAFKVLRYQDTTAVLQIPYAWLAFLMALTVSVSALILFIKLLCERNGKTSEGVQ</sequence>
<dbReference type="GO" id="GO:0022857">
    <property type="term" value="F:transmembrane transporter activity"/>
    <property type="evidence" value="ECO:0007669"/>
    <property type="project" value="UniProtKB-UniRule"/>
</dbReference>
<evidence type="ECO:0000256" key="8">
    <source>
        <dbReference type="ARBA" id="ARBA00038436"/>
    </source>
</evidence>
<keyword evidence="12" id="KW-1185">Reference proteome</keyword>
<dbReference type="GO" id="GO:0015740">
    <property type="term" value="P:C4-dicarboxylate transport"/>
    <property type="evidence" value="ECO:0007669"/>
    <property type="project" value="TreeGrafter"/>
</dbReference>
<evidence type="ECO:0000256" key="2">
    <source>
        <dbReference type="ARBA" id="ARBA00022448"/>
    </source>
</evidence>
<keyword evidence="3" id="KW-1003">Cell membrane</keyword>
<dbReference type="InterPro" id="IPR055348">
    <property type="entry name" value="DctQ"/>
</dbReference>
<evidence type="ECO:0000256" key="9">
    <source>
        <dbReference type="RuleBase" id="RU369079"/>
    </source>
</evidence>
<evidence type="ECO:0000256" key="4">
    <source>
        <dbReference type="ARBA" id="ARBA00022519"/>
    </source>
</evidence>
<evidence type="ECO:0000259" key="10">
    <source>
        <dbReference type="Pfam" id="PF04290"/>
    </source>
</evidence>
<gene>
    <name evidence="11" type="ORF">SAMN05421647_104225</name>
</gene>
<comment type="similarity">
    <text evidence="8 9">Belongs to the TRAP transporter small permease family.</text>
</comment>
<name>A0A1N6SEW8_9GAMM</name>
<protein>
    <recommendedName>
        <fullName evidence="9">TRAP transporter small permease protein</fullName>
    </recommendedName>
</protein>
<comment type="function">
    <text evidence="9">Part of the tripartite ATP-independent periplasmic (TRAP) transport system.</text>
</comment>
<keyword evidence="4 9" id="KW-0997">Cell inner membrane</keyword>
<dbReference type="AlphaFoldDB" id="A0A1N6SEW8"/>
<comment type="subunit">
    <text evidence="9">The complex comprises the extracytoplasmic solute receptor protein and the two transmembrane proteins.</text>
</comment>
<dbReference type="PANTHER" id="PTHR35011:SF10">
    <property type="entry name" value="TRAP TRANSPORTER SMALL PERMEASE PROTEIN"/>
    <property type="match status" value="1"/>
</dbReference>
<dbReference type="GO" id="GO:0005886">
    <property type="term" value="C:plasma membrane"/>
    <property type="evidence" value="ECO:0007669"/>
    <property type="project" value="UniProtKB-SubCell"/>
</dbReference>
<keyword evidence="5 9" id="KW-0812">Transmembrane</keyword>